<dbReference type="RefSeq" id="WP_068409977.1">
    <property type="nucleotide sequence ID" value="NZ_LRDB01000001.1"/>
</dbReference>
<evidence type="ECO:0000313" key="2">
    <source>
        <dbReference type="EMBL" id="KYG83326.1"/>
    </source>
</evidence>
<dbReference type="SUPFAM" id="SSF101898">
    <property type="entry name" value="NHL repeat"/>
    <property type="match status" value="1"/>
</dbReference>
<organism evidence="2 3">
    <name type="scientific">Roseivirga echinicomitans</name>
    <dbReference type="NCBI Taxonomy" id="296218"/>
    <lineage>
        <taxon>Bacteria</taxon>
        <taxon>Pseudomonadati</taxon>
        <taxon>Bacteroidota</taxon>
        <taxon>Cytophagia</taxon>
        <taxon>Cytophagales</taxon>
        <taxon>Roseivirgaceae</taxon>
        <taxon>Roseivirga</taxon>
    </lineage>
</organism>
<feature type="signal peptide" evidence="1">
    <location>
        <begin position="1"/>
        <end position="24"/>
    </location>
</feature>
<dbReference type="EMBL" id="LRDB01000001">
    <property type="protein sequence ID" value="KYG83326.1"/>
    <property type="molecule type" value="Genomic_DNA"/>
</dbReference>
<comment type="caution">
    <text evidence="2">The sequence shown here is derived from an EMBL/GenBank/DDBJ whole genome shotgun (WGS) entry which is preliminary data.</text>
</comment>
<dbReference type="Proteomes" id="UP000075615">
    <property type="component" value="Unassembled WGS sequence"/>
</dbReference>
<dbReference type="STRING" id="296218.AWN68_00510"/>
<keyword evidence="3" id="KW-1185">Reference proteome</keyword>
<reference evidence="2 3" key="1">
    <citation type="submission" date="2016-01" db="EMBL/GenBank/DDBJ databases">
        <title>Genome sequencing of Roseivirga echinicomitans KMM 6058.</title>
        <authorList>
            <person name="Selvaratnam C."/>
            <person name="Thevarajoo S."/>
            <person name="Goh K.M."/>
            <person name="Ee R."/>
            <person name="Chan K.-G."/>
            <person name="Chong C.S."/>
        </authorList>
    </citation>
    <scope>NUCLEOTIDE SEQUENCE [LARGE SCALE GENOMIC DNA]</scope>
    <source>
        <strain evidence="2 3">KMM 6058</strain>
    </source>
</reference>
<dbReference type="AlphaFoldDB" id="A0A150XXA3"/>
<keyword evidence="1" id="KW-0732">Signal</keyword>
<name>A0A150XXA3_9BACT</name>
<protein>
    <submittedName>
        <fullName evidence="2">Uncharacterized protein</fullName>
    </submittedName>
</protein>
<evidence type="ECO:0000256" key="1">
    <source>
        <dbReference type="SAM" id="SignalP"/>
    </source>
</evidence>
<sequence length="329" mass="37587">MSWLKSKYTLMLLGLLLATNNLIAQDDFDDKNLFYCNESVDIEFIWPLSEDYFVANVKDRSKSGPSSELLLLLNKSHLIVDTVYVLGGFLNSLNVRENNSFTLVASFATATYKVANDQFTLVSNTTNIEAFNDLVATSNFNQNRLGYFYGLEVGYETKAKDRTKKREKKNIPRYYYLDEDGEKRWINSGKEEVVGDQWKSFLDQPTFALGEVTSYKGEIYFNIPMIGTCYILNPQAGKVRTVLYPTEGANSWFLTVDKVTGTTYLVGDMGDDQFSIYHIDLKTNKKALVSTQQGFYDAIVNDQILVKKEIALDRKKKFNCFYLVPVFSK</sequence>
<feature type="chain" id="PRO_5007575244" evidence="1">
    <location>
        <begin position="25"/>
        <end position="329"/>
    </location>
</feature>
<gene>
    <name evidence="2" type="ORF">AWN68_00510</name>
</gene>
<accession>A0A150XXA3</accession>
<evidence type="ECO:0000313" key="3">
    <source>
        <dbReference type="Proteomes" id="UP000075615"/>
    </source>
</evidence>
<proteinExistence type="predicted"/>